<dbReference type="EMBL" id="SRPW01002833">
    <property type="protein sequence ID" value="KAG5990147.1"/>
    <property type="molecule type" value="Genomic_DNA"/>
</dbReference>
<feature type="non-terminal residue" evidence="2">
    <location>
        <position position="73"/>
    </location>
</feature>
<organism evidence="2 3">
    <name type="scientific">Claviceps pusilla</name>
    <dbReference type="NCBI Taxonomy" id="123648"/>
    <lineage>
        <taxon>Eukaryota</taxon>
        <taxon>Fungi</taxon>
        <taxon>Dikarya</taxon>
        <taxon>Ascomycota</taxon>
        <taxon>Pezizomycotina</taxon>
        <taxon>Sordariomycetes</taxon>
        <taxon>Hypocreomycetidae</taxon>
        <taxon>Hypocreales</taxon>
        <taxon>Clavicipitaceae</taxon>
        <taxon>Claviceps</taxon>
    </lineage>
</organism>
<reference evidence="2" key="1">
    <citation type="journal article" date="2020" name="bioRxiv">
        <title>Whole genome comparisons of ergot fungi reveals the divergence and evolution of species within the genus Claviceps are the result of varying mechanisms driving genome evolution and host range expansion.</title>
        <authorList>
            <person name="Wyka S.A."/>
            <person name="Mondo S.J."/>
            <person name="Liu M."/>
            <person name="Dettman J."/>
            <person name="Nalam V."/>
            <person name="Broders K.D."/>
        </authorList>
    </citation>
    <scope>NUCLEOTIDE SEQUENCE</scope>
    <source>
        <strain evidence="2">CCC 602</strain>
    </source>
</reference>
<keyword evidence="3" id="KW-1185">Reference proteome</keyword>
<sequence>MARTKRAPVQRESSSEFFDKKTARWQDGGAGESNGLVKSAANGAVGGGGGGGGNVDEDSRPEAGVVQLVISVA</sequence>
<dbReference type="AlphaFoldDB" id="A0A9P7N3I6"/>
<dbReference type="OrthoDB" id="1601at2759"/>
<evidence type="ECO:0000313" key="2">
    <source>
        <dbReference type="EMBL" id="KAG5990147.1"/>
    </source>
</evidence>
<evidence type="ECO:0000256" key="1">
    <source>
        <dbReference type="SAM" id="MobiDB-lite"/>
    </source>
</evidence>
<accession>A0A9P7N3I6</accession>
<feature type="compositionally biased region" description="Basic and acidic residues" evidence="1">
    <location>
        <begin position="13"/>
        <end position="24"/>
    </location>
</feature>
<comment type="caution">
    <text evidence="2">The sequence shown here is derived from an EMBL/GenBank/DDBJ whole genome shotgun (WGS) entry which is preliminary data.</text>
</comment>
<gene>
    <name evidence="2" type="ORF">E4U43_004350</name>
</gene>
<dbReference type="Proteomes" id="UP000748025">
    <property type="component" value="Unassembled WGS sequence"/>
</dbReference>
<proteinExistence type="predicted"/>
<evidence type="ECO:0000313" key="3">
    <source>
        <dbReference type="Proteomes" id="UP000748025"/>
    </source>
</evidence>
<protein>
    <submittedName>
        <fullName evidence="2">Uncharacterized protein</fullName>
    </submittedName>
</protein>
<name>A0A9P7N3I6_9HYPO</name>
<feature type="region of interest" description="Disordered" evidence="1">
    <location>
        <begin position="1"/>
        <end position="62"/>
    </location>
</feature>
<feature type="compositionally biased region" description="Gly residues" evidence="1">
    <location>
        <begin position="44"/>
        <end position="54"/>
    </location>
</feature>